<sequence>MDLIPSEGQIPEATWGTYMLWGNGSTRRVRLGVSNDGFTRAEIELVNNNTSWGSIFFKTTNAAGGAVTRMVVHNNGNVGIGIGSNVPGSRLEVNGTIRAKEVKLESTNWPDYVFEEKYDLMPLDAVKSFINQKGHLPGLKSAKEYEQNGVNMLELNQKLLEKVEELTLYLIQKDAEISSMNTRLQYLELIFEQQ</sequence>
<dbReference type="RefSeq" id="WP_241297326.1">
    <property type="nucleotide sequence ID" value="NZ_JAKZGR010000019.1"/>
</dbReference>
<accession>A0ABV8ELN0</accession>
<protein>
    <recommendedName>
        <fullName evidence="3">Peptidase S74 domain-containing protein</fullName>
    </recommendedName>
</protein>
<evidence type="ECO:0000313" key="1">
    <source>
        <dbReference type="EMBL" id="MFC3976445.1"/>
    </source>
</evidence>
<organism evidence="1 2">
    <name type="scientific">Belliella kenyensis</name>
    <dbReference type="NCBI Taxonomy" id="1472724"/>
    <lineage>
        <taxon>Bacteria</taxon>
        <taxon>Pseudomonadati</taxon>
        <taxon>Bacteroidota</taxon>
        <taxon>Cytophagia</taxon>
        <taxon>Cytophagales</taxon>
        <taxon>Cyclobacteriaceae</taxon>
        <taxon>Belliella</taxon>
    </lineage>
</organism>
<gene>
    <name evidence="1" type="ORF">ACFOUP_08665</name>
</gene>
<evidence type="ECO:0000313" key="2">
    <source>
        <dbReference type="Proteomes" id="UP001595766"/>
    </source>
</evidence>
<reference evidence="2" key="1">
    <citation type="journal article" date="2019" name="Int. J. Syst. Evol. Microbiol.">
        <title>The Global Catalogue of Microorganisms (GCM) 10K type strain sequencing project: providing services to taxonomists for standard genome sequencing and annotation.</title>
        <authorList>
            <consortium name="The Broad Institute Genomics Platform"/>
            <consortium name="The Broad Institute Genome Sequencing Center for Infectious Disease"/>
            <person name="Wu L."/>
            <person name="Ma J."/>
        </authorList>
    </citation>
    <scope>NUCLEOTIDE SEQUENCE [LARGE SCALE GENOMIC DNA]</scope>
    <source>
        <strain evidence="2">CECT 8551</strain>
    </source>
</reference>
<dbReference type="EMBL" id="JBHSAV010000030">
    <property type="protein sequence ID" value="MFC3976445.1"/>
    <property type="molecule type" value="Genomic_DNA"/>
</dbReference>
<dbReference type="Proteomes" id="UP001595766">
    <property type="component" value="Unassembled WGS sequence"/>
</dbReference>
<evidence type="ECO:0008006" key="3">
    <source>
        <dbReference type="Google" id="ProtNLM"/>
    </source>
</evidence>
<keyword evidence="2" id="KW-1185">Reference proteome</keyword>
<comment type="caution">
    <text evidence="1">The sequence shown here is derived from an EMBL/GenBank/DDBJ whole genome shotgun (WGS) entry which is preliminary data.</text>
</comment>
<name>A0ABV8ELN0_9BACT</name>
<proteinExistence type="predicted"/>